<keyword evidence="2" id="KW-1185">Reference proteome</keyword>
<protein>
    <submittedName>
        <fullName evidence="1">Uncharacterized protein</fullName>
    </submittedName>
</protein>
<name>A0ACC7P3E5_9BACL</name>
<accession>A0ACC7P3E5</accession>
<gene>
    <name evidence="1" type="ORF">ACI1P1_17610</name>
</gene>
<evidence type="ECO:0000313" key="2">
    <source>
        <dbReference type="Proteomes" id="UP001631969"/>
    </source>
</evidence>
<sequence length="471" mass="51255">MPSIVPKRLFRLLLILAAAVWFWLPYGATATAAAGASPAPDEGTPVLLLYDSLAIGTGRENEASAAARFLQTLGAKVTVESMSVYHSGALANYERLVMLTLDPAQESAAPPELRRELESFTGSVLQLGGAPILAAGDPPLRRYGPAPQGGAEGRLATARLLREWMGLSGHGQLYALIRGFTPYSDYSLLRSLADELYEGGIPFLVGARPVLDNLQFPAAKRYAEALRYIQGKQGSVLLEAPAVFPVISAGTDPLKLQTGSFLDMLMIAGVAPLGIAAEQYWTFDRHYSREGMGFFNSAVVYADKTESPVYRERSTSPAYFPSTLYSVSPDFPDEWEMLRVSSSTYPVDTAVTLDFPENKTELDALVKALKAYPAVFADYRERGHTTRTATHSASTLGGKVRIDGALLAAETRDAGDAQDEDYTYIEREKASFTGFFQAQNQIFLAVVVGALAVFTLFIAAGRRLYRRKFLK</sequence>
<dbReference type="Proteomes" id="UP001631969">
    <property type="component" value="Unassembled WGS sequence"/>
</dbReference>
<comment type="caution">
    <text evidence="1">The sequence shown here is derived from an EMBL/GenBank/DDBJ whole genome shotgun (WGS) entry which is preliminary data.</text>
</comment>
<organism evidence="1 2">
    <name type="scientific">Paenibacillus mesotrionivorans</name>
    <dbReference type="NCBI Taxonomy" id="3160968"/>
    <lineage>
        <taxon>Bacteria</taxon>
        <taxon>Bacillati</taxon>
        <taxon>Bacillota</taxon>
        <taxon>Bacilli</taxon>
        <taxon>Bacillales</taxon>
        <taxon>Paenibacillaceae</taxon>
        <taxon>Paenibacillus</taxon>
    </lineage>
</organism>
<dbReference type="EMBL" id="JBJURJ010000011">
    <property type="protein sequence ID" value="MFM9330119.1"/>
    <property type="molecule type" value="Genomic_DNA"/>
</dbReference>
<evidence type="ECO:0000313" key="1">
    <source>
        <dbReference type="EMBL" id="MFM9330119.1"/>
    </source>
</evidence>
<proteinExistence type="predicted"/>
<reference evidence="1" key="1">
    <citation type="submission" date="2024-12" db="EMBL/GenBank/DDBJ databases">
        <authorList>
            <person name="Wu N."/>
        </authorList>
    </citation>
    <scope>NUCLEOTIDE SEQUENCE</scope>
    <source>
        <strain evidence="1">P15</strain>
    </source>
</reference>